<dbReference type="GO" id="GO:0003756">
    <property type="term" value="F:protein disulfide isomerase activity"/>
    <property type="evidence" value="ECO:0007669"/>
    <property type="project" value="UniProtKB-EC"/>
</dbReference>
<sequence length="428" mass="47780">MLTFSALIFTLIAAAKALYPATSDVVLLNSGNFEKLVEQSESVWIVEFFAPWCGHCRALVPEYLKAATALKGFVKVGAVNCEEDKMLASRFDIRGYPTIKMFGADKKKPINYSGARTAEAIIDSAVDAARRKINIYLSGKTSKVTDSERDVVKLTDSNFESSVFNSKDYWLVEFYSPGCGHCQRLAPEWAEAATQLKGKAKLGAIDATSEHAIPTKFNIEGYPTIYWFEPGAKSKYDGKQYEGGRTSSDIVSWVIDMIQQNLPPPEIVQLTNSTILENQCSNNPLCVISVLPHILDCQSECRKNYIKMLGDVAEKYKTKFWGWIWVEAGAQPDLEQKLDIGGFGYPAMAVVNLKKHKFSLLRGSFSKDRITEFLRDLSFGRGQTFELRGGKLPTVQTTEPWDGKDQALPEDEDIDLSDVVLDDIKEEL</sequence>
<keyword evidence="6" id="KW-0676">Redox-active center</keyword>
<comment type="catalytic activity">
    <reaction evidence="1">
        <text>Catalyzes the rearrangement of -S-S- bonds in proteins.</text>
        <dbReference type="EC" id="5.3.4.1"/>
    </reaction>
</comment>
<dbReference type="GO" id="GO:0005788">
    <property type="term" value="C:endoplasmic reticulum lumen"/>
    <property type="evidence" value="ECO:0007669"/>
    <property type="project" value="UniProtKB-SubCell"/>
</dbReference>
<dbReference type="AlphaFoldDB" id="A0AAW2HFD5"/>
<reference evidence="9" key="1">
    <citation type="journal article" date="2024" name="Gigascience">
        <title>Chromosome-level genome of the poultry shaft louse Menopon gallinae provides insight into the host-switching and adaptive evolution of parasitic lice.</title>
        <authorList>
            <person name="Xu Y."/>
            <person name="Ma L."/>
            <person name="Liu S."/>
            <person name="Liang Y."/>
            <person name="Liu Q."/>
            <person name="He Z."/>
            <person name="Tian L."/>
            <person name="Duan Y."/>
            <person name="Cai W."/>
            <person name="Li H."/>
            <person name="Song F."/>
        </authorList>
    </citation>
    <scope>NUCLEOTIDE SEQUENCE</scope>
    <source>
        <strain evidence="9">Cailab_2023a</strain>
    </source>
</reference>
<dbReference type="GO" id="GO:0015035">
    <property type="term" value="F:protein-disulfide reductase activity"/>
    <property type="evidence" value="ECO:0007669"/>
    <property type="project" value="TreeGrafter"/>
</dbReference>
<evidence type="ECO:0000313" key="9">
    <source>
        <dbReference type="EMBL" id="KAL0268318.1"/>
    </source>
</evidence>
<dbReference type="SUPFAM" id="SSF52833">
    <property type="entry name" value="Thioredoxin-like"/>
    <property type="match status" value="3"/>
</dbReference>
<dbReference type="InterPro" id="IPR057305">
    <property type="entry name" value="Thioredox_PDIA6_C"/>
</dbReference>
<evidence type="ECO:0000259" key="8">
    <source>
        <dbReference type="PROSITE" id="PS51352"/>
    </source>
</evidence>
<gene>
    <name evidence="9" type="ORF">PYX00_010310</name>
</gene>
<dbReference type="Gene3D" id="3.40.30.10">
    <property type="entry name" value="Glutaredoxin"/>
    <property type="match status" value="3"/>
</dbReference>
<dbReference type="CDD" id="cd03001">
    <property type="entry name" value="PDI_a_P5"/>
    <property type="match status" value="1"/>
</dbReference>
<evidence type="ECO:0000256" key="6">
    <source>
        <dbReference type="ARBA" id="ARBA00023284"/>
    </source>
</evidence>
<organism evidence="9">
    <name type="scientific">Menopon gallinae</name>
    <name type="common">poultry shaft louse</name>
    <dbReference type="NCBI Taxonomy" id="328185"/>
    <lineage>
        <taxon>Eukaryota</taxon>
        <taxon>Metazoa</taxon>
        <taxon>Ecdysozoa</taxon>
        <taxon>Arthropoda</taxon>
        <taxon>Hexapoda</taxon>
        <taxon>Insecta</taxon>
        <taxon>Pterygota</taxon>
        <taxon>Neoptera</taxon>
        <taxon>Paraneoptera</taxon>
        <taxon>Psocodea</taxon>
        <taxon>Troctomorpha</taxon>
        <taxon>Phthiraptera</taxon>
        <taxon>Amblycera</taxon>
        <taxon>Menoponidae</taxon>
        <taxon>Menopon</taxon>
    </lineage>
</organism>
<protein>
    <recommendedName>
        <fullName evidence="3">protein disulfide-isomerase</fullName>
        <ecNumber evidence="3">5.3.4.1</ecNumber>
    </recommendedName>
</protein>
<evidence type="ECO:0000256" key="3">
    <source>
        <dbReference type="ARBA" id="ARBA00012723"/>
    </source>
</evidence>
<accession>A0AAW2HFD5</accession>
<dbReference type="Pfam" id="PF24541">
    <property type="entry name" value="Thioredox_PDIA6_C"/>
    <property type="match status" value="1"/>
</dbReference>
<dbReference type="CDD" id="cd02983">
    <property type="entry name" value="P5_C"/>
    <property type="match status" value="1"/>
</dbReference>
<evidence type="ECO:0000256" key="5">
    <source>
        <dbReference type="ARBA" id="ARBA00023235"/>
    </source>
</evidence>
<dbReference type="EMBL" id="JARGDH010000005">
    <property type="protein sequence ID" value="KAL0268318.1"/>
    <property type="molecule type" value="Genomic_DNA"/>
</dbReference>
<dbReference type="InterPro" id="IPR036249">
    <property type="entry name" value="Thioredoxin-like_sf"/>
</dbReference>
<dbReference type="PANTHER" id="PTHR45815">
    <property type="entry name" value="PROTEIN DISULFIDE-ISOMERASE A6"/>
    <property type="match status" value="1"/>
</dbReference>
<name>A0AAW2HFD5_9NEOP</name>
<dbReference type="InterPro" id="IPR017937">
    <property type="entry name" value="Thioredoxin_CS"/>
</dbReference>
<feature type="domain" description="Thioredoxin" evidence="8">
    <location>
        <begin position="7"/>
        <end position="131"/>
    </location>
</feature>
<keyword evidence="4" id="KW-1015">Disulfide bond</keyword>
<proteinExistence type="predicted"/>
<feature type="domain" description="Thioredoxin" evidence="8">
    <location>
        <begin position="142"/>
        <end position="260"/>
    </location>
</feature>
<keyword evidence="5" id="KW-0413">Isomerase</keyword>
<dbReference type="InterPro" id="IPR013766">
    <property type="entry name" value="Thioredoxin_domain"/>
</dbReference>
<keyword evidence="7" id="KW-0732">Signal</keyword>
<dbReference type="Pfam" id="PF00085">
    <property type="entry name" value="Thioredoxin"/>
    <property type="match status" value="2"/>
</dbReference>
<dbReference type="PANTHER" id="PTHR45815:SF3">
    <property type="entry name" value="PROTEIN DISULFIDE-ISOMERASE A6"/>
    <property type="match status" value="1"/>
</dbReference>
<dbReference type="PRINTS" id="PR00421">
    <property type="entry name" value="THIOREDOXIN"/>
</dbReference>
<feature type="chain" id="PRO_5043329692" description="protein disulfide-isomerase" evidence="7">
    <location>
        <begin position="18"/>
        <end position="428"/>
    </location>
</feature>
<feature type="signal peptide" evidence="7">
    <location>
        <begin position="1"/>
        <end position="17"/>
    </location>
</feature>
<comment type="subcellular location">
    <subcellularLocation>
        <location evidence="2">Endoplasmic reticulum lumen</location>
    </subcellularLocation>
</comment>
<comment type="caution">
    <text evidence="9">The sequence shown here is derived from an EMBL/GenBank/DDBJ whole genome shotgun (WGS) entry which is preliminary data.</text>
</comment>
<dbReference type="PROSITE" id="PS00194">
    <property type="entry name" value="THIOREDOXIN_1"/>
    <property type="match status" value="2"/>
</dbReference>
<evidence type="ECO:0000256" key="7">
    <source>
        <dbReference type="SAM" id="SignalP"/>
    </source>
</evidence>
<evidence type="ECO:0000256" key="4">
    <source>
        <dbReference type="ARBA" id="ARBA00023157"/>
    </source>
</evidence>
<dbReference type="EC" id="5.3.4.1" evidence="3"/>
<evidence type="ECO:0000256" key="1">
    <source>
        <dbReference type="ARBA" id="ARBA00001182"/>
    </source>
</evidence>
<dbReference type="GO" id="GO:0034976">
    <property type="term" value="P:response to endoplasmic reticulum stress"/>
    <property type="evidence" value="ECO:0007669"/>
    <property type="project" value="TreeGrafter"/>
</dbReference>
<dbReference type="PROSITE" id="PS51352">
    <property type="entry name" value="THIOREDOXIN_2"/>
    <property type="match status" value="2"/>
</dbReference>
<evidence type="ECO:0000256" key="2">
    <source>
        <dbReference type="ARBA" id="ARBA00004319"/>
    </source>
</evidence>